<evidence type="ECO:0000313" key="2">
    <source>
        <dbReference type="Proteomes" id="UP001300015"/>
    </source>
</evidence>
<protein>
    <submittedName>
        <fullName evidence="1">SrfA family protein</fullName>
    </submittedName>
</protein>
<dbReference type="RefSeq" id="WP_256696372.1">
    <property type="nucleotide sequence ID" value="NZ_JANIES010000001.1"/>
</dbReference>
<dbReference type="EMBL" id="JANIET010000001">
    <property type="protein sequence ID" value="MCQ8227613.1"/>
    <property type="molecule type" value="Genomic_DNA"/>
</dbReference>
<proteinExistence type="predicted"/>
<organism evidence="1 2">
    <name type="scientific">Pantoea trifolii</name>
    <dbReference type="NCBI Taxonomy" id="2968030"/>
    <lineage>
        <taxon>Bacteria</taxon>
        <taxon>Pseudomonadati</taxon>
        <taxon>Pseudomonadota</taxon>
        <taxon>Gammaproteobacteria</taxon>
        <taxon>Enterobacterales</taxon>
        <taxon>Erwiniaceae</taxon>
        <taxon>Pantoea</taxon>
    </lineage>
</organism>
<keyword evidence="2" id="KW-1185">Reference proteome</keyword>
<dbReference type="InterPro" id="IPR047774">
    <property type="entry name" value="SrfA-like"/>
</dbReference>
<name>A0ABT1VL25_9GAMM</name>
<sequence>MAKTFLRSGNLDSVLALGENGQPVWTSALQIRETLRLRRQTTLANCLAIPQVNERGDRLDWYAPFNGKVKSWLGASDHERRQALELLTLNQQDLQALSLRARDAENPAMRLFGALLSKTLQFPDQQYVYLVDGKPVITFWGFVDPQARSRDDALACLRDSLEDELPPLLPEPPAPDPLVVAPVIAPLIDVPPAAAEPVIEPKPEVEEPAAEVIPEPAPEPEPVVPPRRAFTVRPLMLLLPVAAVVAAGVAFWLHSAPQPAAISVADVPVPLSKPPAVMVKAEKLAATLPQTAATVIAAPAPVAAPVAPPEVVAEHTEPAKADDLVMTTEDARVGSVKFINGTWRVTLRQTNLPTGKPPSLRYQMRNGKGTATITQGDNIRCKADVTAAMTSAGSMEVRSRYTATCSDKSRYRMPELVCKAGDGIASCTAQYGADQVFPLTIKRESK</sequence>
<reference evidence="1 2" key="1">
    <citation type="submission" date="2022-07" db="EMBL/GenBank/DDBJ databases">
        <title>Pantoea trifolii sp. nov. isolated from root nodules of Trifolium rubens.</title>
        <authorList>
            <person name="Kalita M."/>
            <person name="Wdowiak-Wrobel S."/>
            <person name="Marek-Kozaczuk M."/>
            <person name="Palusinska-Szysz M."/>
            <person name="Sokolowski W."/>
            <person name="Coutinho T."/>
            <person name="Hlahane L."/>
        </authorList>
    </citation>
    <scope>NUCLEOTIDE SEQUENCE [LARGE SCALE GENOMIC DNA]</scope>
    <source>
        <strain evidence="1 2">MMK2</strain>
    </source>
</reference>
<gene>
    <name evidence="1" type="ORF">NQH49_09020</name>
</gene>
<comment type="caution">
    <text evidence="1">The sequence shown here is derived from an EMBL/GenBank/DDBJ whole genome shotgun (WGS) entry which is preliminary data.</text>
</comment>
<dbReference type="Proteomes" id="UP001300015">
    <property type="component" value="Unassembled WGS sequence"/>
</dbReference>
<dbReference type="NCBIfam" id="NF040486">
    <property type="entry name" value="SrfA_fam"/>
    <property type="match status" value="1"/>
</dbReference>
<evidence type="ECO:0000313" key="1">
    <source>
        <dbReference type="EMBL" id="MCQ8227613.1"/>
    </source>
</evidence>
<accession>A0ABT1VL25</accession>